<name>A0A4V0Z7I3_9FIRM</name>
<feature type="transmembrane region" description="Helical" evidence="1">
    <location>
        <begin position="116"/>
        <end position="140"/>
    </location>
</feature>
<feature type="transmembrane region" description="Helical" evidence="1">
    <location>
        <begin position="183"/>
        <end position="203"/>
    </location>
</feature>
<reference evidence="2 3" key="1">
    <citation type="submission" date="2019-01" db="EMBL/GenBank/DDBJ databases">
        <title>PMF-metabolizing Aryl O-demethylase.</title>
        <authorList>
            <person name="Kim M."/>
        </authorList>
    </citation>
    <scope>NUCLEOTIDE SEQUENCE [LARGE SCALE GENOMIC DNA]</scope>
    <source>
        <strain evidence="2 3">PMF1</strain>
    </source>
</reference>
<feature type="transmembrane region" description="Helical" evidence="1">
    <location>
        <begin position="147"/>
        <end position="171"/>
    </location>
</feature>
<accession>A0A4V0Z7I3</accession>
<keyword evidence="1" id="KW-1133">Transmembrane helix</keyword>
<dbReference type="InterPro" id="IPR025699">
    <property type="entry name" value="ABC2_memb-like"/>
</dbReference>
<keyword evidence="1" id="KW-0472">Membrane</keyword>
<proteinExistence type="predicted"/>
<feature type="transmembrane region" description="Helical" evidence="1">
    <location>
        <begin position="45"/>
        <end position="63"/>
    </location>
</feature>
<evidence type="ECO:0000313" key="3">
    <source>
        <dbReference type="Proteomes" id="UP000289794"/>
    </source>
</evidence>
<dbReference type="AlphaFoldDB" id="A0A4V0Z7I3"/>
<evidence type="ECO:0000313" key="2">
    <source>
        <dbReference type="EMBL" id="QBE96898.1"/>
    </source>
</evidence>
<sequence>MVRALFMKDIRLIRKNFAVMAVMIIGMPIFLFWRVDTKMDAGGVPLLLMSSILGLILFGNICTEEEKCPGGEIALLCAPCSRKMLVAVRYLVMSLFFLLCAAGYEAVGLVMSGKILYIWQIMQVFSVYLLLMGIFIPVVYKVGVIKVQYLLSGTVVILGFASSMFASSSLFTSMTEFLRQNQNIAVVGFGIFCIAFTSLSFWISMKIYEKKECI</sequence>
<feature type="transmembrane region" description="Helical" evidence="1">
    <location>
        <begin position="12"/>
        <end position="33"/>
    </location>
</feature>
<protein>
    <recommendedName>
        <fullName evidence="4">ABC-2 transporter permease</fullName>
    </recommendedName>
</protein>
<organism evidence="2 3">
    <name type="scientific">Blautia producta</name>
    <dbReference type="NCBI Taxonomy" id="33035"/>
    <lineage>
        <taxon>Bacteria</taxon>
        <taxon>Bacillati</taxon>
        <taxon>Bacillota</taxon>
        <taxon>Clostridia</taxon>
        <taxon>Lachnospirales</taxon>
        <taxon>Lachnospiraceae</taxon>
        <taxon>Blautia</taxon>
    </lineage>
</organism>
<evidence type="ECO:0000256" key="1">
    <source>
        <dbReference type="SAM" id="Phobius"/>
    </source>
</evidence>
<evidence type="ECO:0008006" key="4">
    <source>
        <dbReference type="Google" id="ProtNLM"/>
    </source>
</evidence>
<feature type="transmembrane region" description="Helical" evidence="1">
    <location>
        <begin position="84"/>
        <end position="104"/>
    </location>
</feature>
<dbReference type="Proteomes" id="UP000289794">
    <property type="component" value="Chromosome"/>
</dbReference>
<dbReference type="KEGG" id="bpro:PMF13cell1_02445"/>
<dbReference type="RefSeq" id="WP_130180883.1">
    <property type="nucleotide sequence ID" value="NZ_CP035945.1"/>
</dbReference>
<dbReference type="Pfam" id="PF13346">
    <property type="entry name" value="ABC2_membrane_5"/>
    <property type="match status" value="1"/>
</dbReference>
<dbReference type="EMBL" id="CP035945">
    <property type="protein sequence ID" value="QBE96898.1"/>
    <property type="molecule type" value="Genomic_DNA"/>
</dbReference>
<keyword evidence="1" id="KW-0812">Transmembrane</keyword>
<gene>
    <name evidence="2" type="ORF">PMF13cell1_02445</name>
</gene>